<accession>A0ABT6MS50</accession>
<dbReference type="InterPro" id="IPR035906">
    <property type="entry name" value="MetI-like_sf"/>
</dbReference>
<evidence type="ECO:0000256" key="1">
    <source>
        <dbReference type="ARBA" id="ARBA00004429"/>
    </source>
</evidence>
<dbReference type="SUPFAM" id="SSF161098">
    <property type="entry name" value="MetI-like"/>
    <property type="match status" value="2"/>
</dbReference>
<name>A0ABT6MS50_9GAMM</name>
<feature type="transmembrane region" description="Helical" evidence="8">
    <location>
        <begin position="532"/>
        <end position="550"/>
    </location>
</feature>
<dbReference type="Proteomes" id="UP001160550">
    <property type="component" value="Unassembled WGS sequence"/>
</dbReference>
<dbReference type="Gene3D" id="1.10.3720.10">
    <property type="entry name" value="MetI-like"/>
    <property type="match status" value="2"/>
</dbReference>
<feature type="transmembrane region" description="Helical" evidence="8">
    <location>
        <begin position="482"/>
        <end position="499"/>
    </location>
</feature>
<evidence type="ECO:0000259" key="9">
    <source>
        <dbReference type="PROSITE" id="PS50928"/>
    </source>
</evidence>
<dbReference type="InterPro" id="IPR000515">
    <property type="entry name" value="MetI-like"/>
</dbReference>
<evidence type="ECO:0000256" key="4">
    <source>
        <dbReference type="ARBA" id="ARBA00022519"/>
    </source>
</evidence>
<evidence type="ECO:0000256" key="2">
    <source>
        <dbReference type="ARBA" id="ARBA00022448"/>
    </source>
</evidence>
<keyword evidence="6 8" id="KW-1133">Transmembrane helix</keyword>
<evidence type="ECO:0000256" key="3">
    <source>
        <dbReference type="ARBA" id="ARBA00022475"/>
    </source>
</evidence>
<dbReference type="Pfam" id="PF00528">
    <property type="entry name" value="BPD_transp_1"/>
    <property type="match status" value="2"/>
</dbReference>
<feature type="transmembrane region" description="Helical" evidence="8">
    <location>
        <begin position="99"/>
        <end position="118"/>
    </location>
</feature>
<dbReference type="PANTHER" id="PTHR43357:SF3">
    <property type="entry name" value="FE(3+)-TRANSPORT SYSTEM PERMEASE PROTEIN FBPB 2"/>
    <property type="match status" value="1"/>
</dbReference>
<sequence length="564" mass="59338">MTTLAAAAFRARARPHLDGWLLAALLVAGVVLLPLLALAWTAAQGSAGLWSHIAASVLPAAAWNTLLLLAGVGALVVCIGTGAAWLVTAYEFPGRGVMAWALLLPLAVPTYIVAYAYLDLLHPLGPVQSLLRTLLGYDSPRDFRLPDIRGLGGCIVLLGFVLYPYVYITTRAMFMTQAASLLEAARTLGAGRAALFRRVALPLARPAIAVGAALALLETLNDIGASEFLGVQTMTVSVYTTWITRSDLPGAAQIALAMLLLVVVLIAIERHGRRRQRYASTLRPRPMQRQRLHGGAAWLALAAAALPVLVGFVAPTAYLVAESWQRFDAGGGVSPTLWSSAWNTLRVATLATFATVGAGLVLAWALRLAQARRRPALASLAMRAGSLGYAVPGTVLAIGLLAPLAWFDDGANLLLQGLGMTPRMLLMGSVSALVLAYVLRFAIIAAGSAEAGLARIPASLDQAARGLGDPAGRMLRRVHLPLLRPSLAAAALLVFVDAMKELPATLLLRPLNFETLATWLYADAARGAYEDGAVAALLIVLAGLLPVILLSRTGPAYARQAVSP</sequence>
<feature type="transmembrane region" description="Helical" evidence="8">
    <location>
        <begin position="250"/>
        <end position="268"/>
    </location>
</feature>
<evidence type="ECO:0000256" key="8">
    <source>
        <dbReference type="RuleBase" id="RU363032"/>
    </source>
</evidence>
<evidence type="ECO:0000313" key="10">
    <source>
        <dbReference type="EMBL" id="MDH7453245.1"/>
    </source>
</evidence>
<evidence type="ECO:0000256" key="5">
    <source>
        <dbReference type="ARBA" id="ARBA00022692"/>
    </source>
</evidence>
<feature type="transmembrane region" description="Helical" evidence="8">
    <location>
        <begin position="20"/>
        <end position="43"/>
    </location>
</feature>
<dbReference type="PROSITE" id="PS50928">
    <property type="entry name" value="ABC_TM1"/>
    <property type="match status" value="2"/>
</dbReference>
<evidence type="ECO:0000313" key="11">
    <source>
        <dbReference type="Proteomes" id="UP001160550"/>
    </source>
</evidence>
<comment type="similarity">
    <text evidence="8">Belongs to the binding-protein-dependent transport system permease family.</text>
</comment>
<feature type="transmembrane region" description="Helical" evidence="8">
    <location>
        <begin position="426"/>
        <end position="446"/>
    </location>
</feature>
<feature type="transmembrane region" description="Helical" evidence="8">
    <location>
        <begin position="63"/>
        <end position="87"/>
    </location>
</feature>
<proteinExistence type="inferred from homology"/>
<feature type="transmembrane region" description="Helical" evidence="8">
    <location>
        <begin position="199"/>
        <end position="217"/>
    </location>
</feature>
<protein>
    <submittedName>
        <fullName evidence="10">Iron ABC transporter permease</fullName>
    </submittedName>
</protein>
<reference evidence="10" key="2">
    <citation type="submission" date="2023-04" db="EMBL/GenBank/DDBJ databases">
        <authorList>
            <person name="Sun J.-Q."/>
        </authorList>
    </citation>
    <scope>NUCLEOTIDE SEQUENCE</scope>
    <source>
        <strain evidence="10">CC-YY355</strain>
    </source>
</reference>
<comment type="caution">
    <text evidence="10">The sequence shown here is derived from an EMBL/GenBank/DDBJ whole genome shotgun (WGS) entry which is preliminary data.</text>
</comment>
<keyword evidence="4" id="KW-0997">Cell inner membrane</keyword>
<keyword evidence="5 8" id="KW-0812">Transmembrane</keyword>
<evidence type="ECO:0000256" key="7">
    <source>
        <dbReference type="ARBA" id="ARBA00023136"/>
    </source>
</evidence>
<dbReference type="PANTHER" id="PTHR43357">
    <property type="entry name" value="INNER MEMBRANE ABC TRANSPORTER PERMEASE PROTEIN YDCV"/>
    <property type="match status" value="1"/>
</dbReference>
<comment type="subcellular location">
    <subcellularLocation>
        <location evidence="1">Cell inner membrane</location>
        <topology evidence="1">Multi-pass membrane protein</topology>
    </subcellularLocation>
    <subcellularLocation>
        <location evidence="8">Cell membrane</location>
        <topology evidence="8">Multi-pass membrane protein</topology>
    </subcellularLocation>
</comment>
<keyword evidence="3" id="KW-1003">Cell membrane</keyword>
<dbReference type="CDD" id="cd06261">
    <property type="entry name" value="TM_PBP2"/>
    <property type="match status" value="2"/>
</dbReference>
<organism evidence="10 11">
    <name type="scientific">Luteimonas composti</name>
    <dbReference type="NCBI Taxonomy" id="398257"/>
    <lineage>
        <taxon>Bacteria</taxon>
        <taxon>Pseudomonadati</taxon>
        <taxon>Pseudomonadota</taxon>
        <taxon>Gammaproteobacteria</taxon>
        <taxon>Lysobacterales</taxon>
        <taxon>Lysobacteraceae</taxon>
        <taxon>Luteimonas</taxon>
    </lineage>
</organism>
<keyword evidence="11" id="KW-1185">Reference proteome</keyword>
<gene>
    <name evidence="10" type="ORF">QF205_09225</name>
</gene>
<feature type="domain" description="ABC transmembrane type-1" evidence="9">
    <location>
        <begin position="341"/>
        <end position="550"/>
    </location>
</feature>
<feature type="transmembrane region" description="Helical" evidence="8">
    <location>
        <begin position="387"/>
        <end position="406"/>
    </location>
</feature>
<keyword evidence="7 8" id="KW-0472">Membrane</keyword>
<feature type="transmembrane region" description="Helical" evidence="8">
    <location>
        <begin position="295"/>
        <end position="321"/>
    </location>
</feature>
<feature type="transmembrane region" description="Helical" evidence="8">
    <location>
        <begin position="148"/>
        <end position="168"/>
    </location>
</feature>
<reference evidence="10" key="1">
    <citation type="journal article" date="2007" name="Int. J. Syst. Evol. Microbiol.">
        <title>Luteimonas composti sp. nov., a moderately thermophilic bacterium isolated from food waste.</title>
        <authorList>
            <person name="Young C.C."/>
            <person name="Kampfer P."/>
            <person name="Chen W.M."/>
            <person name="Yen W.S."/>
            <person name="Arun A.B."/>
            <person name="Lai W.A."/>
            <person name="Shen F.T."/>
            <person name="Rekha P.D."/>
            <person name="Lin K.Y."/>
            <person name="Chou J.H."/>
        </authorList>
    </citation>
    <scope>NUCLEOTIDE SEQUENCE</scope>
    <source>
        <strain evidence="10">CC-YY355</strain>
    </source>
</reference>
<dbReference type="RefSeq" id="WP_280942454.1">
    <property type="nucleotide sequence ID" value="NZ_JARYGX010000019.1"/>
</dbReference>
<feature type="transmembrane region" description="Helical" evidence="8">
    <location>
        <begin position="341"/>
        <end position="366"/>
    </location>
</feature>
<keyword evidence="2 8" id="KW-0813">Transport</keyword>
<feature type="domain" description="ABC transmembrane type-1" evidence="9">
    <location>
        <begin position="62"/>
        <end position="269"/>
    </location>
</feature>
<evidence type="ECO:0000256" key="6">
    <source>
        <dbReference type="ARBA" id="ARBA00022989"/>
    </source>
</evidence>
<dbReference type="EMBL" id="JARYGX010000019">
    <property type="protein sequence ID" value="MDH7453245.1"/>
    <property type="molecule type" value="Genomic_DNA"/>
</dbReference>